<sequence>MRRPYIRYVVVVVLLLVVYLALMPLDHYEAVANTAQQLAMKSGFSGSQDSKSTPAGRWTLTNDDFDVARAKDHYKKVFDIFARHNPDIKKLEDYKDGQRAKKKAFDDKLPIYTNEELYEFLQVSPSDLEILRSSHRKTVRELPSSPPPGLYKGSGIVTVSGKRYMPVMLTTLRALRKVSPHLPIEVFVADQEEYEADLCEKVLPTMNARCVVLEDVFGRETMKQHNVHGYQYKVMSILASSFENVIFVDADSIPLNDIEPLLLKEPFTTHGYVLWPDYWFRTTSPHFYDIADITLGERVRGNLSETDPKLIPQADRKGALPDKSTESGQILISKSRHYKSLLLAVYYNLNGYKAYYQLFTQGSGGEGDKETYLAAAEVLGDEYYQVKQDTRPCGRFEPDGFKGVGMLQMDPHDDYLVNTLKVSSLASPRVLFMHLNYPKLNPRELFKDDPDHFGDDDKRVRFYGKPSEQSHLLDGKDIELDLWKACQWQACDLGVREGIVTNDWKQADINELCDRITDHVNWLQKTHNT</sequence>
<dbReference type="PANTHER" id="PTHR31646">
    <property type="entry name" value="ALPHA-1,2-MANNOSYLTRANSFERASE MNN2"/>
    <property type="match status" value="1"/>
</dbReference>
<dbReference type="GO" id="GO:0000139">
    <property type="term" value="C:Golgi membrane"/>
    <property type="evidence" value="ECO:0007669"/>
    <property type="project" value="UniProtKB-SubCell"/>
</dbReference>
<dbReference type="GO" id="GO:0000026">
    <property type="term" value="F:alpha-1,2-mannosyltransferase activity"/>
    <property type="evidence" value="ECO:0007669"/>
    <property type="project" value="TreeGrafter"/>
</dbReference>
<dbReference type="Gene3D" id="3.90.550.10">
    <property type="entry name" value="Spore Coat Polysaccharide Biosynthesis Protein SpsA, Chain A"/>
    <property type="match status" value="1"/>
</dbReference>
<dbReference type="PhylomeDB" id="A0A060T5X4"/>
<keyword evidence="4" id="KW-0808">Transferase</keyword>
<evidence type="ECO:0000256" key="7">
    <source>
        <dbReference type="ARBA" id="ARBA00022989"/>
    </source>
</evidence>
<dbReference type="GO" id="GO:0046354">
    <property type="term" value="P:mannan biosynthetic process"/>
    <property type="evidence" value="ECO:0007669"/>
    <property type="project" value="TreeGrafter"/>
</dbReference>
<dbReference type="PANTHER" id="PTHR31646:SF1">
    <property type="entry name" value="ALPHA-1,2-MANNOSYLTRANSFERASE MNN2"/>
    <property type="match status" value="1"/>
</dbReference>
<keyword evidence="7 10" id="KW-1133">Transmembrane helix</keyword>
<keyword evidence="5 10" id="KW-0812">Transmembrane</keyword>
<dbReference type="AlphaFoldDB" id="A0A060T5X4"/>
<proteinExistence type="inferred from homology"/>
<evidence type="ECO:0000256" key="2">
    <source>
        <dbReference type="ARBA" id="ARBA00004922"/>
    </source>
</evidence>
<evidence type="ECO:0000256" key="10">
    <source>
        <dbReference type="SAM" id="Phobius"/>
    </source>
</evidence>
<dbReference type="InterPro" id="IPR029044">
    <property type="entry name" value="Nucleotide-diphossugar_trans"/>
</dbReference>
<evidence type="ECO:0000313" key="11">
    <source>
        <dbReference type="EMBL" id="CDP34287.1"/>
    </source>
</evidence>
<keyword evidence="8" id="KW-0333">Golgi apparatus</keyword>
<evidence type="ECO:0000256" key="1">
    <source>
        <dbReference type="ARBA" id="ARBA00004323"/>
    </source>
</evidence>
<evidence type="ECO:0000256" key="8">
    <source>
        <dbReference type="ARBA" id="ARBA00023034"/>
    </source>
</evidence>
<evidence type="ECO:0000256" key="4">
    <source>
        <dbReference type="ARBA" id="ARBA00022679"/>
    </source>
</evidence>
<keyword evidence="9 10" id="KW-0472">Membrane</keyword>
<dbReference type="InterPro" id="IPR022751">
    <property type="entry name" value="Alpha_mannosyltransferase"/>
</dbReference>
<comment type="subcellular location">
    <subcellularLocation>
        <location evidence="1">Golgi apparatus membrane</location>
        <topology evidence="1">Single-pass type II membrane protein</topology>
    </subcellularLocation>
</comment>
<accession>A0A060T5X4</accession>
<feature type="transmembrane region" description="Helical" evidence="10">
    <location>
        <begin position="5"/>
        <end position="25"/>
    </location>
</feature>
<organism evidence="11">
    <name type="scientific">Blastobotrys adeninivorans</name>
    <name type="common">Yeast</name>
    <name type="synonym">Arxula adeninivorans</name>
    <dbReference type="NCBI Taxonomy" id="409370"/>
    <lineage>
        <taxon>Eukaryota</taxon>
        <taxon>Fungi</taxon>
        <taxon>Dikarya</taxon>
        <taxon>Ascomycota</taxon>
        <taxon>Saccharomycotina</taxon>
        <taxon>Dipodascomycetes</taxon>
        <taxon>Dipodascales</taxon>
        <taxon>Trichomonascaceae</taxon>
        <taxon>Blastobotrys</taxon>
    </lineage>
</organism>
<comment type="pathway">
    <text evidence="2">Protein modification; protein glycosylation.</text>
</comment>
<dbReference type="EMBL" id="HG937693">
    <property type="protein sequence ID" value="CDP34287.1"/>
    <property type="molecule type" value="Genomic_DNA"/>
</dbReference>
<reference evidence="11" key="2">
    <citation type="submission" date="2014-06" db="EMBL/GenBank/DDBJ databases">
        <title>The complete genome of Blastobotrys (Arxula) adeninivorans LS3 - a yeast of biotechnological interest.</title>
        <authorList>
            <person name="Kunze G."/>
            <person name="Gaillardin C."/>
            <person name="Czernicka M."/>
            <person name="Durrens P."/>
            <person name="Martin T."/>
            <person name="Boer E."/>
            <person name="Gabaldon T."/>
            <person name="Cruz J."/>
            <person name="Talla E."/>
            <person name="Marck C."/>
            <person name="Goffeau A."/>
            <person name="Barbe V."/>
            <person name="Baret P."/>
            <person name="Baronian K."/>
            <person name="Beier S."/>
            <person name="Bleykasten C."/>
            <person name="Bode R."/>
            <person name="Casaregola S."/>
            <person name="Despons L."/>
            <person name="Fairhead C."/>
            <person name="Giersberg M."/>
            <person name="Gierski P."/>
            <person name="Hahnel U."/>
            <person name="Hartmann A."/>
            <person name="Jankowska D."/>
            <person name="Jubin C."/>
            <person name="Jung P."/>
            <person name="Lafontaine I."/>
            <person name="Leh-Louis V."/>
            <person name="Lemaire M."/>
            <person name="Marcet-Houben M."/>
            <person name="Mascher M."/>
            <person name="Morel G."/>
            <person name="Richard G.-F."/>
            <person name="Riechen J."/>
            <person name="Sacerdot C."/>
            <person name="Sarkar A."/>
            <person name="Savel G."/>
            <person name="Schacherer J."/>
            <person name="Sherman D."/>
            <person name="Straub M.-L."/>
            <person name="Stein N."/>
            <person name="Thierry A."/>
            <person name="Trautwein-Schult A."/>
            <person name="Westhof E."/>
            <person name="Worch S."/>
            <person name="Dujon B."/>
            <person name="Souciet J.-L."/>
            <person name="Wincker P."/>
            <person name="Scholz U."/>
            <person name="Neuveglise N."/>
        </authorList>
    </citation>
    <scope>NUCLEOTIDE SEQUENCE</scope>
    <source>
        <strain evidence="11">LS3</strain>
    </source>
</reference>
<keyword evidence="6" id="KW-0735">Signal-anchor</keyword>
<name>A0A060T5X4_BLAAD</name>
<evidence type="ECO:0000256" key="9">
    <source>
        <dbReference type="ARBA" id="ARBA00023136"/>
    </source>
</evidence>
<dbReference type="Pfam" id="PF11051">
    <property type="entry name" value="Mannosyl_trans3"/>
    <property type="match status" value="1"/>
</dbReference>
<evidence type="ECO:0000256" key="6">
    <source>
        <dbReference type="ARBA" id="ARBA00022968"/>
    </source>
</evidence>
<dbReference type="SUPFAM" id="SSF53448">
    <property type="entry name" value="Nucleotide-diphospho-sugar transferases"/>
    <property type="match status" value="1"/>
</dbReference>
<evidence type="ECO:0000256" key="3">
    <source>
        <dbReference type="ARBA" id="ARBA00009105"/>
    </source>
</evidence>
<gene>
    <name evidence="11" type="ORF">GNLVRS02_ARAD1C08976g</name>
</gene>
<protein>
    <submittedName>
        <fullName evidence="11">ARAD1C08976p</fullName>
    </submittedName>
</protein>
<evidence type="ECO:0000256" key="5">
    <source>
        <dbReference type="ARBA" id="ARBA00022692"/>
    </source>
</evidence>
<comment type="similarity">
    <text evidence="3">Belongs to the MNN1/MNT family.</text>
</comment>
<reference evidence="11" key="1">
    <citation type="submission" date="2014-02" db="EMBL/GenBank/DDBJ databases">
        <authorList>
            <person name="Genoscope - CEA"/>
        </authorList>
    </citation>
    <scope>NUCLEOTIDE SEQUENCE</scope>
    <source>
        <strain evidence="11">LS3</strain>
    </source>
</reference>